<dbReference type="EMBL" id="KL367532">
    <property type="protein sequence ID" value="KFD65798.1"/>
    <property type="molecule type" value="Genomic_DNA"/>
</dbReference>
<evidence type="ECO:0000256" key="9">
    <source>
        <dbReference type="ARBA" id="ARBA00022771"/>
    </source>
</evidence>
<dbReference type="AlphaFoldDB" id="A0A085N8K2"/>
<feature type="domain" description="RRM" evidence="17">
    <location>
        <begin position="662"/>
        <end position="737"/>
    </location>
</feature>
<dbReference type="GO" id="GO:0036002">
    <property type="term" value="F:pre-mRNA binding"/>
    <property type="evidence" value="ECO:0007669"/>
    <property type="project" value="TreeGrafter"/>
</dbReference>
<dbReference type="InterPro" id="IPR057674">
    <property type="entry name" value="Znf-CCCH_RBM22"/>
</dbReference>
<dbReference type="SMART" id="SM00360">
    <property type="entry name" value="RRM"/>
    <property type="match status" value="1"/>
</dbReference>
<dbReference type="GO" id="GO:0017070">
    <property type="term" value="F:U6 snRNA binding"/>
    <property type="evidence" value="ECO:0007669"/>
    <property type="project" value="TreeGrafter"/>
</dbReference>
<evidence type="ECO:0000259" key="17">
    <source>
        <dbReference type="PROSITE" id="PS50102"/>
    </source>
</evidence>
<sequence>MSTLYDVEVTKYLCTCGNWLPLCRLYFCKYCLVLRCAACATSEVDSMFCPSCLENMTSGEARTHKNRCNGCYECPCCDQLLSLRVIQTPPLNSADVTQNKPETKESSGEKLYRLYCQYCCWSSQEAGLPDQTSATRAWPEPAVDNAKSLNSAMEHFSHLAAIEKLETARKNFIPKRLSLFQYHPERFAFHNILLKRQTGKADGEKDSDDSTKLASISSEEVEPLDETIFSRQVNVANLTTMSQRLKIPETQPQYVSDLLPLRKPLVVRKSVRCRSCEHNVIRGEYVPSSVKFKIQFCAMLLVPEVRLLRRPLMDDDQFPVFLTVTNFGMTTMTILLLPDAEHDGDDQLSVVFPSEEISIGKHDEPSIYTKRGPKADPLELFKDDSQFVAQMSDHKVIVRLKVTRKKRLPNTELLDDSKLFNRRKNGYVKVLKHLQSNELGRCGKRFEFPILCQTCLGKNPYMRMMKEKYGGECKICSRPFTTFRWCPGKGMRYKKTEVCQTCSKLKNVCQTCLLDLEYGLPVQVRDYALGLKDDLPKTGANKDYFIQAAEREMAKGDGVSSAGSLAKYVESGPNEMLMRLARSHPYYNRNRPHICSFWVKGECKRGEECPYRHEMPSDPDDPLSVQNIRDRYYGSKDPVADKLLNRAKAFPVLKPPEDRNITTVYVGNLGEEGEITEKDIRHHFYQYGEIRSVVMLPSKGCAFVQFTSREAAEVACDKTFGKLIVKGRRLTIRWGRPQGSMSSQQTETGTPEYDPVPGLPAALPIVDFFGLQSASEPIQPKRPRLDEVASSSSMLYNAPSALYPGADGSITSRVVPPLSVRINPQVTARDQEMIDSRYRIHYPSQDPQHLGARDLCD</sequence>
<dbReference type="PROSITE" id="PS50102">
    <property type="entry name" value="RRM"/>
    <property type="match status" value="1"/>
</dbReference>
<organism evidence="19">
    <name type="scientific">Trichuris suis</name>
    <name type="common">pig whipworm</name>
    <dbReference type="NCBI Taxonomy" id="68888"/>
    <lineage>
        <taxon>Eukaryota</taxon>
        <taxon>Metazoa</taxon>
        <taxon>Ecdysozoa</taxon>
        <taxon>Nematoda</taxon>
        <taxon>Enoplea</taxon>
        <taxon>Dorylaimia</taxon>
        <taxon>Trichinellida</taxon>
        <taxon>Trichuridae</taxon>
        <taxon>Trichuris</taxon>
    </lineage>
</organism>
<feature type="domain" description="C3H1-type" evidence="18">
    <location>
        <begin position="589"/>
        <end position="616"/>
    </location>
</feature>
<keyword evidence="12" id="KW-0508">mRNA splicing</keyword>
<evidence type="ECO:0000256" key="2">
    <source>
        <dbReference type="ARBA" id="ARBA00004496"/>
    </source>
</evidence>
<dbReference type="GO" id="GO:0071007">
    <property type="term" value="C:U2-type catalytic step 2 spliceosome"/>
    <property type="evidence" value="ECO:0007669"/>
    <property type="project" value="TreeGrafter"/>
</dbReference>
<dbReference type="InterPro" id="IPR039171">
    <property type="entry name" value="Cwc2/Slt11"/>
</dbReference>
<dbReference type="GO" id="GO:0071006">
    <property type="term" value="C:U2-type catalytic step 1 spliceosome"/>
    <property type="evidence" value="ECO:0007669"/>
    <property type="project" value="TreeGrafter"/>
</dbReference>
<dbReference type="PANTHER" id="PTHR14089">
    <property type="entry name" value="PRE-MRNA-SPLICING FACTOR RBM22"/>
    <property type="match status" value="1"/>
</dbReference>
<evidence type="ECO:0000256" key="10">
    <source>
        <dbReference type="ARBA" id="ARBA00022833"/>
    </source>
</evidence>
<dbReference type="PANTHER" id="PTHR14089:SF6">
    <property type="entry name" value="PRE-MRNA-SPLICING FACTOR RBM22"/>
    <property type="match status" value="1"/>
</dbReference>
<evidence type="ECO:0000256" key="12">
    <source>
        <dbReference type="ARBA" id="ARBA00023187"/>
    </source>
</evidence>
<evidence type="ECO:0000256" key="3">
    <source>
        <dbReference type="ARBA" id="ARBA00007781"/>
    </source>
</evidence>
<dbReference type="InterPro" id="IPR000504">
    <property type="entry name" value="RRM_dom"/>
</dbReference>
<dbReference type="InterPro" id="IPR036855">
    <property type="entry name" value="Znf_CCCH_sf"/>
</dbReference>
<evidence type="ECO:0000313" key="19">
    <source>
        <dbReference type="EMBL" id="KFD65798.1"/>
    </source>
</evidence>
<dbReference type="GO" id="GO:0005869">
    <property type="term" value="C:dynactin complex"/>
    <property type="evidence" value="ECO:0007669"/>
    <property type="project" value="InterPro"/>
</dbReference>
<feature type="zinc finger region" description="C3H1-type" evidence="16">
    <location>
        <begin position="589"/>
        <end position="616"/>
    </location>
</feature>
<evidence type="ECO:0000256" key="16">
    <source>
        <dbReference type="PROSITE-ProRule" id="PRU00723"/>
    </source>
</evidence>
<evidence type="ECO:0000256" key="6">
    <source>
        <dbReference type="ARBA" id="ARBA00022664"/>
    </source>
</evidence>
<dbReference type="SUPFAM" id="SSF54928">
    <property type="entry name" value="RNA-binding domain, RBD"/>
    <property type="match status" value="1"/>
</dbReference>
<evidence type="ECO:0000256" key="7">
    <source>
        <dbReference type="ARBA" id="ARBA00022723"/>
    </source>
</evidence>
<keyword evidence="13" id="KW-0539">Nucleus</keyword>
<evidence type="ECO:0000256" key="1">
    <source>
        <dbReference type="ARBA" id="ARBA00004123"/>
    </source>
</evidence>
<dbReference type="InterPro" id="IPR048995">
    <property type="entry name" value="STL11/RBM22-like_N"/>
</dbReference>
<name>A0A085N8K2_9BILA</name>
<accession>A0A085N8K2</accession>
<keyword evidence="8" id="KW-0747">Spliceosome</keyword>
<dbReference type="InterPro" id="IPR008603">
    <property type="entry name" value="DCTN4"/>
</dbReference>
<dbReference type="FunFam" id="4.10.1000.10:FF:000006">
    <property type="entry name" value="Putative pre-mrna-splicing factor rbm22"/>
    <property type="match status" value="1"/>
</dbReference>
<dbReference type="GO" id="GO:0008380">
    <property type="term" value="P:RNA splicing"/>
    <property type="evidence" value="ECO:0007669"/>
    <property type="project" value="UniProtKB-KW"/>
</dbReference>
<dbReference type="Pfam" id="PF21369">
    <property type="entry name" value="STL11_N"/>
    <property type="match status" value="1"/>
</dbReference>
<evidence type="ECO:0000256" key="11">
    <source>
        <dbReference type="ARBA" id="ARBA00022884"/>
    </source>
</evidence>
<evidence type="ECO:0000256" key="5">
    <source>
        <dbReference type="ARBA" id="ARBA00022490"/>
    </source>
</evidence>
<dbReference type="Pfam" id="PF00076">
    <property type="entry name" value="RRM_1"/>
    <property type="match status" value="1"/>
</dbReference>
<evidence type="ECO:0000256" key="8">
    <source>
        <dbReference type="ARBA" id="ARBA00022728"/>
    </source>
</evidence>
<keyword evidence="5" id="KW-0963">Cytoplasm</keyword>
<dbReference type="FunFam" id="3.30.70.330:FF:000476">
    <property type="entry name" value="Zinc finger CCCH domain-containing protein 4"/>
    <property type="match status" value="1"/>
</dbReference>
<keyword evidence="6" id="KW-0507">mRNA processing</keyword>
<dbReference type="GO" id="GO:0008270">
    <property type="term" value="F:zinc ion binding"/>
    <property type="evidence" value="ECO:0007669"/>
    <property type="project" value="UniProtKB-KW"/>
</dbReference>
<dbReference type="InterPro" id="IPR035979">
    <property type="entry name" value="RBD_domain_sf"/>
</dbReference>
<evidence type="ECO:0000256" key="13">
    <source>
        <dbReference type="ARBA" id="ARBA00023242"/>
    </source>
</evidence>
<dbReference type="CDD" id="cd12224">
    <property type="entry name" value="RRM_RBM22"/>
    <property type="match status" value="1"/>
</dbReference>
<dbReference type="SUPFAM" id="SSF90229">
    <property type="entry name" value="CCCH zinc finger"/>
    <property type="match status" value="1"/>
</dbReference>
<dbReference type="GO" id="GO:0000974">
    <property type="term" value="C:Prp19 complex"/>
    <property type="evidence" value="ECO:0007669"/>
    <property type="project" value="TreeGrafter"/>
</dbReference>
<dbReference type="Gene3D" id="4.10.1000.10">
    <property type="entry name" value="Zinc finger, CCCH-type"/>
    <property type="match status" value="1"/>
</dbReference>
<protein>
    <recommendedName>
        <fullName evidence="4">Pre-mRNA-splicing factor RBM22</fullName>
    </recommendedName>
    <alternativeName>
        <fullName evidence="14">RNA-binding motif protein 22</fullName>
    </alternativeName>
</protein>
<dbReference type="PROSITE" id="PS50103">
    <property type="entry name" value="ZF_C3H1"/>
    <property type="match status" value="1"/>
</dbReference>
<keyword evidence="9 16" id="KW-0863">Zinc-finger</keyword>
<gene>
    <name evidence="19" type="ORF">M514_04718</name>
</gene>
<dbReference type="Pfam" id="PF25584">
    <property type="entry name" value="zf-CCCH_RBM22"/>
    <property type="match status" value="1"/>
</dbReference>
<proteinExistence type="inferred from homology"/>
<comment type="subcellular location">
    <subcellularLocation>
        <location evidence="2">Cytoplasm</location>
    </subcellularLocation>
    <subcellularLocation>
        <location evidence="1">Nucleus</location>
    </subcellularLocation>
</comment>
<evidence type="ECO:0000259" key="18">
    <source>
        <dbReference type="PROSITE" id="PS50103"/>
    </source>
</evidence>
<dbReference type="Proteomes" id="UP000030758">
    <property type="component" value="Unassembled WGS sequence"/>
</dbReference>
<keyword evidence="11 15" id="KW-0694">RNA-binding</keyword>
<dbReference type="SMART" id="SM00356">
    <property type="entry name" value="ZnF_C3H1"/>
    <property type="match status" value="1"/>
</dbReference>
<comment type="similarity">
    <text evidence="3">Belongs to the SLT11 family.</text>
</comment>
<dbReference type="Pfam" id="PF05502">
    <property type="entry name" value="Dynactin_p62"/>
    <property type="match status" value="2"/>
</dbReference>
<keyword evidence="7 16" id="KW-0479">Metal-binding</keyword>
<evidence type="ECO:0000256" key="15">
    <source>
        <dbReference type="PROSITE-ProRule" id="PRU00176"/>
    </source>
</evidence>
<keyword evidence="10 16" id="KW-0862">Zinc</keyword>
<evidence type="ECO:0000256" key="4">
    <source>
        <dbReference type="ARBA" id="ARBA00020031"/>
    </source>
</evidence>
<dbReference type="InterPro" id="IPR000571">
    <property type="entry name" value="Znf_CCCH"/>
</dbReference>
<evidence type="ECO:0000256" key="14">
    <source>
        <dbReference type="ARBA" id="ARBA00030793"/>
    </source>
</evidence>
<dbReference type="Gene3D" id="3.30.70.330">
    <property type="match status" value="1"/>
</dbReference>
<reference evidence="19" key="1">
    <citation type="journal article" date="2014" name="Nat. Genet.">
        <title>Genome and transcriptome of the porcine whipworm Trichuris suis.</title>
        <authorList>
            <person name="Jex A.R."/>
            <person name="Nejsum P."/>
            <person name="Schwarz E.M."/>
            <person name="Hu L."/>
            <person name="Young N.D."/>
            <person name="Hall R.S."/>
            <person name="Korhonen P.K."/>
            <person name="Liao S."/>
            <person name="Thamsborg S."/>
            <person name="Xia J."/>
            <person name="Xu P."/>
            <person name="Wang S."/>
            <person name="Scheerlinck J.P."/>
            <person name="Hofmann A."/>
            <person name="Sternberg P.W."/>
            <person name="Wang J."/>
            <person name="Gasser R.B."/>
        </authorList>
    </citation>
    <scope>NUCLEOTIDE SEQUENCE [LARGE SCALE GENOMIC DNA]</scope>
    <source>
        <strain evidence="19">DCEP-RM93F</strain>
    </source>
</reference>
<dbReference type="InterPro" id="IPR012677">
    <property type="entry name" value="Nucleotide-bd_a/b_plait_sf"/>
</dbReference>
<dbReference type="GO" id="GO:0006397">
    <property type="term" value="P:mRNA processing"/>
    <property type="evidence" value="ECO:0007669"/>
    <property type="project" value="UniProtKB-KW"/>
</dbReference>